<dbReference type="Proteomes" id="UP000266177">
    <property type="component" value="Unassembled WGS sequence"/>
</dbReference>
<evidence type="ECO:0000313" key="1">
    <source>
        <dbReference type="EMBL" id="RJG26654.1"/>
    </source>
</evidence>
<organism evidence="1 2">
    <name type="scientific">Paenibacillus thiaminolyticus</name>
    <name type="common">Bacillus thiaminolyticus</name>
    <dbReference type="NCBI Taxonomy" id="49283"/>
    <lineage>
        <taxon>Bacteria</taxon>
        <taxon>Bacillati</taxon>
        <taxon>Bacillota</taxon>
        <taxon>Bacilli</taxon>
        <taxon>Bacillales</taxon>
        <taxon>Paenibacillaceae</taxon>
        <taxon>Paenibacillus</taxon>
    </lineage>
</organism>
<gene>
    <name evidence="1" type="ORF">DQX05_01055</name>
</gene>
<proteinExistence type="predicted"/>
<evidence type="ECO:0000313" key="2">
    <source>
        <dbReference type="Proteomes" id="UP000266177"/>
    </source>
</evidence>
<sequence>MAGILGGGLLILSIGMVDDRYKTRRKDFPALPKLIVQVGAAPWSTLRESLSSASTGYLRYNKPPANVFMGDAVGVPIFDNILVIIRRM</sequence>
<dbReference type="RefSeq" id="WP_119790729.1">
    <property type="nucleotide sequence ID" value="NZ_QYZD01000001.1"/>
</dbReference>
<dbReference type="AlphaFoldDB" id="A0A3A3GN61"/>
<dbReference type="EMBL" id="QYZD01000001">
    <property type="protein sequence ID" value="RJG26654.1"/>
    <property type="molecule type" value="Genomic_DNA"/>
</dbReference>
<accession>A0A3A3GN61</accession>
<comment type="caution">
    <text evidence="1">The sequence shown here is derived from an EMBL/GenBank/DDBJ whole genome shotgun (WGS) entry which is preliminary data.</text>
</comment>
<dbReference type="OrthoDB" id="9783652at2"/>
<name>A0A3A3GN61_PANTH</name>
<protein>
    <submittedName>
        <fullName evidence="1">Uncharacterized protein</fullName>
    </submittedName>
</protein>
<reference evidence="1 2" key="1">
    <citation type="submission" date="2018-09" db="EMBL/GenBank/DDBJ databases">
        <title>Paenibacillus SK2017-BO5.</title>
        <authorList>
            <person name="Piskunova J.V."/>
            <person name="Dubiley S.A."/>
            <person name="Severinov K.V."/>
        </authorList>
    </citation>
    <scope>NUCLEOTIDE SEQUENCE [LARGE SCALE GENOMIC DNA]</scope>
    <source>
        <strain evidence="1 2">BO5</strain>
    </source>
</reference>